<feature type="transmembrane region" description="Helical" evidence="1">
    <location>
        <begin position="253"/>
        <end position="272"/>
    </location>
</feature>
<keyword evidence="1" id="KW-0812">Transmembrane</keyword>
<feature type="transmembrane region" description="Helical" evidence="1">
    <location>
        <begin position="147"/>
        <end position="163"/>
    </location>
</feature>
<feature type="domain" description="Acyltransferase 3" evidence="2">
    <location>
        <begin position="11"/>
        <end position="341"/>
    </location>
</feature>
<evidence type="ECO:0000256" key="1">
    <source>
        <dbReference type="SAM" id="Phobius"/>
    </source>
</evidence>
<dbReference type="EMBL" id="JAQNDO010000001">
    <property type="protein sequence ID" value="MDC0746494.1"/>
    <property type="molecule type" value="Genomic_DNA"/>
</dbReference>
<dbReference type="InterPro" id="IPR043968">
    <property type="entry name" value="SGNH"/>
</dbReference>
<feature type="transmembrane region" description="Helical" evidence="1">
    <location>
        <begin position="323"/>
        <end position="344"/>
    </location>
</feature>
<sequence length="649" mass="70654">MKPEQSPTYRPEIDGLRAIAVTSVVLFHADLGLPGGYVGVDVFFVISGFLITSLILRDLRDDTFRLADFWERRARRILPALVPASAAALLLSIVFLPPDALAGVGRSATYLAAFASNVFYRNNLGYFSARAEEQPLLHTWSLAVEEQFYLLFPPLLLLAFRLVKRSHLRLALVLGITAALSLFTSIRVTPVDPPSAFYLLPTRAFELLAGALLAFVPAKPLARLGHARELLSLGGLTLIAACCFLFTRETPFPGVAAAAPCAGALLFLLANLRSVAGPPPTWSGLALASRPFVFLGLVSYSFYLWHWPPLAIAHFWKVGGDAWLFRCAVVLGSFVLAVLSWRFVEQPFRKPRPRRSRAWVAVGAAIAMGALLLGGASIAAHGNISRVPPAALGWLDAKIDPKYLHIIGLDRMRARNLPSIGVRDEDKDPTVLVWGDSHAMAVMSAIDQACRDVGWKGLVATHASTAPVRGYYVRETYGLNERALPYSESIFEMIPSAGITDVVLVAYWSSYFREDPPSRDPLVKALLLTIKDLRALGVRVWFQREVPKYAIDVPQELARRALVGLVPEAGEVTLAELHVPSPMNAFESELVSAGATLVDSIGALSTTEGVPIAGVDGRSLYCDHHHLTPVGARRLLSAYRAAFATTTQP</sequence>
<feature type="transmembrane region" description="Helical" evidence="1">
    <location>
        <begin position="170"/>
        <end position="190"/>
    </location>
</feature>
<keyword evidence="5" id="KW-1185">Reference proteome</keyword>
<proteinExistence type="predicted"/>
<keyword evidence="1" id="KW-0472">Membrane</keyword>
<feature type="transmembrane region" description="Helical" evidence="1">
    <location>
        <begin position="284"/>
        <end position="303"/>
    </location>
</feature>
<dbReference type="PANTHER" id="PTHR23028:SF53">
    <property type="entry name" value="ACYL_TRANSF_3 DOMAIN-CONTAINING PROTEIN"/>
    <property type="match status" value="1"/>
</dbReference>
<dbReference type="InterPro" id="IPR050879">
    <property type="entry name" value="Acyltransferase_3"/>
</dbReference>
<reference evidence="4 5" key="1">
    <citation type="submission" date="2022-11" db="EMBL/GenBank/DDBJ databases">
        <title>Minimal conservation of predation-associated metabolite biosynthetic gene clusters underscores biosynthetic potential of Myxococcota including descriptions for ten novel species: Archangium lansinium sp. nov., Myxococcus landrumus sp. nov., Nannocystis bai.</title>
        <authorList>
            <person name="Ahearne A."/>
            <person name="Stevens C."/>
            <person name="Dowd S."/>
        </authorList>
    </citation>
    <scope>NUCLEOTIDE SEQUENCE [LARGE SCALE GENOMIC DNA]</scope>
    <source>
        <strain evidence="4 5">RJM3</strain>
    </source>
</reference>
<feature type="transmembrane region" description="Helical" evidence="1">
    <location>
        <begin position="356"/>
        <end position="380"/>
    </location>
</feature>
<keyword evidence="4" id="KW-0808">Transferase</keyword>
<protein>
    <submittedName>
        <fullName evidence="4">Acyltransferase family protein</fullName>
    </submittedName>
</protein>
<evidence type="ECO:0000259" key="3">
    <source>
        <dbReference type="Pfam" id="PF19040"/>
    </source>
</evidence>
<dbReference type="Pfam" id="PF19040">
    <property type="entry name" value="SGNH"/>
    <property type="match status" value="1"/>
</dbReference>
<dbReference type="Proteomes" id="UP001221411">
    <property type="component" value="Unassembled WGS sequence"/>
</dbReference>
<keyword evidence="1" id="KW-1133">Transmembrane helix</keyword>
<keyword evidence="4" id="KW-0012">Acyltransferase</keyword>
<evidence type="ECO:0000313" key="4">
    <source>
        <dbReference type="EMBL" id="MDC0746494.1"/>
    </source>
</evidence>
<feature type="transmembrane region" description="Helical" evidence="1">
    <location>
        <begin position="77"/>
        <end position="96"/>
    </location>
</feature>
<feature type="transmembrane region" description="Helical" evidence="1">
    <location>
        <begin position="196"/>
        <end position="218"/>
    </location>
</feature>
<dbReference type="InterPro" id="IPR002656">
    <property type="entry name" value="Acyl_transf_3_dom"/>
</dbReference>
<name>A0ABT5EXD7_9BACT</name>
<accession>A0ABT5EXD7</accession>
<evidence type="ECO:0000259" key="2">
    <source>
        <dbReference type="Pfam" id="PF01757"/>
    </source>
</evidence>
<dbReference type="PANTHER" id="PTHR23028">
    <property type="entry name" value="ACETYLTRANSFERASE"/>
    <property type="match status" value="1"/>
</dbReference>
<organism evidence="4 5">
    <name type="scientific">Polyangium mundeleinium</name>
    <dbReference type="NCBI Taxonomy" id="2995306"/>
    <lineage>
        <taxon>Bacteria</taxon>
        <taxon>Pseudomonadati</taxon>
        <taxon>Myxococcota</taxon>
        <taxon>Polyangia</taxon>
        <taxon>Polyangiales</taxon>
        <taxon>Polyangiaceae</taxon>
        <taxon>Polyangium</taxon>
    </lineage>
</organism>
<feature type="transmembrane region" description="Helical" evidence="1">
    <location>
        <begin position="36"/>
        <end position="56"/>
    </location>
</feature>
<comment type="caution">
    <text evidence="4">The sequence shown here is derived from an EMBL/GenBank/DDBJ whole genome shotgun (WGS) entry which is preliminary data.</text>
</comment>
<feature type="domain" description="SGNH" evidence="3">
    <location>
        <begin position="424"/>
        <end position="639"/>
    </location>
</feature>
<gene>
    <name evidence="4" type="ORF">POL67_34525</name>
</gene>
<dbReference type="Pfam" id="PF01757">
    <property type="entry name" value="Acyl_transf_3"/>
    <property type="match status" value="1"/>
</dbReference>
<dbReference type="GO" id="GO:0016746">
    <property type="term" value="F:acyltransferase activity"/>
    <property type="evidence" value="ECO:0007669"/>
    <property type="project" value="UniProtKB-KW"/>
</dbReference>
<feature type="transmembrane region" description="Helical" evidence="1">
    <location>
        <begin position="230"/>
        <end position="247"/>
    </location>
</feature>
<evidence type="ECO:0000313" key="5">
    <source>
        <dbReference type="Proteomes" id="UP001221411"/>
    </source>
</evidence>
<dbReference type="RefSeq" id="WP_271924873.1">
    <property type="nucleotide sequence ID" value="NZ_JAQNDO010000001.1"/>
</dbReference>